<name>A0A2T7CHL6_9POAL</name>
<proteinExistence type="predicted"/>
<evidence type="ECO:0000313" key="2">
    <source>
        <dbReference type="EMBL" id="PUZ42846.1"/>
    </source>
</evidence>
<dbReference type="EMBL" id="CM009757">
    <property type="protein sequence ID" value="PUZ42846.1"/>
    <property type="molecule type" value="Genomic_DNA"/>
</dbReference>
<reference evidence="2 3" key="1">
    <citation type="submission" date="2018-04" db="EMBL/GenBank/DDBJ databases">
        <title>WGS assembly of Panicum hallii var. hallii HAL2.</title>
        <authorList>
            <person name="Lovell J."/>
            <person name="Jenkins J."/>
            <person name="Lowry D."/>
            <person name="Mamidi S."/>
            <person name="Sreedasyam A."/>
            <person name="Weng X."/>
            <person name="Barry K."/>
            <person name="Bonette J."/>
            <person name="Campitelli B."/>
            <person name="Daum C."/>
            <person name="Gordon S."/>
            <person name="Gould B."/>
            <person name="Lipzen A."/>
            <person name="MacQueen A."/>
            <person name="Palacio-Mejia J."/>
            <person name="Plott C."/>
            <person name="Shakirov E."/>
            <person name="Shu S."/>
            <person name="Yoshinaga Y."/>
            <person name="Zane M."/>
            <person name="Rokhsar D."/>
            <person name="Grimwood J."/>
            <person name="Schmutz J."/>
            <person name="Juenger T."/>
        </authorList>
    </citation>
    <scope>NUCLEOTIDE SEQUENCE [LARGE SCALE GENOMIC DNA]</scope>
    <source>
        <strain evidence="3">cv. HAL2</strain>
    </source>
</reference>
<dbReference type="Proteomes" id="UP000244336">
    <property type="component" value="Chromosome 9"/>
</dbReference>
<accession>A0A2T7CHL6</accession>
<evidence type="ECO:0000256" key="1">
    <source>
        <dbReference type="SAM" id="MobiDB-lite"/>
    </source>
</evidence>
<keyword evidence="3" id="KW-1185">Reference proteome</keyword>
<evidence type="ECO:0000313" key="3">
    <source>
        <dbReference type="Proteomes" id="UP000244336"/>
    </source>
</evidence>
<feature type="region of interest" description="Disordered" evidence="1">
    <location>
        <begin position="13"/>
        <end position="64"/>
    </location>
</feature>
<protein>
    <submittedName>
        <fullName evidence="2">Uncharacterized protein</fullName>
    </submittedName>
</protein>
<feature type="region of interest" description="Disordered" evidence="1">
    <location>
        <begin position="163"/>
        <end position="184"/>
    </location>
</feature>
<gene>
    <name evidence="2" type="ORF">GQ55_9G614600</name>
</gene>
<organism evidence="2 3">
    <name type="scientific">Panicum hallii var. hallii</name>
    <dbReference type="NCBI Taxonomy" id="1504633"/>
    <lineage>
        <taxon>Eukaryota</taxon>
        <taxon>Viridiplantae</taxon>
        <taxon>Streptophyta</taxon>
        <taxon>Embryophyta</taxon>
        <taxon>Tracheophyta</taxon>
        <taxon>Spermatophyta</taxon>
        <taxon>Magnoliopsida</taxon>
        <taxon>Liliopsida</taxon>
        <taxon>Poales</taxon>
        <taxon>Poaceae</taxon>
        <taxon>PACMAD clade</taxon>
        <taxon>Panicoideae</taxon>
        <taxon>Panicodae</taxon>
        <taxon>Paniceae</taxon>
        <taxon>Panicinae</taxon>
        <taxon>Panicum</taxon>
        <taxon>Panicum sect. Panicum</taxon>
    </lineage>
</organism>
<dbReference type="Gramene" id="PUZ42846">
    <property type="protein sequence ID" value="PUZ42846"/>
    <property type="gene ID" value="GQ55_9G614600"/>
</dbReference>
<dbReference type="AlphaFoldDB" id="A0A2T7CHL6"/>
<sequence>MPPVWVRLARSPSMGATRWRKPRSAKWRAQSLHASAARRRRALPSGGTRSKKMMSSAISSRPDLTGGAIGAVGVTIRFDSVLGDPGPADGIRRPRWPRAGTVNEIPSGVDGVSFTVHPGCPARAPRSLPPPRPASPEVTASCTCAVLQPEAVVHVSSTAPRRARVPPSVAGSLGTYSPRNGRRTRGAVPWRARAAAADASSPWASIMFSSEITAAAASTNSPSQRCRRASAASAMCCHVPVRRRQGQAPHSSRA</sequence>